<evidence type="ECO:0000256" key="4">
    <source>
        <dbReference type="ARBA" id="ARBA00022679"/>
    </source>
</evidence>
<comment type="function">
    <text evidence="11 12">Phosphorylation of dTMP to form dTDP in both de novo and salvage pathways of dTTP synthesis.</text>
</comment>
<evidence type="ECO:0000256" key="12">
    <source>
        <dbReference type="HAMAP-Rule" id="MF_00165"/>
    </source>
</evidence>
<dbReference type="InterPro" id="IPR027417">
    <property type="entry name" value="P-loop_NTPase"/>
</dbReference>
<dbReference type="InterPro" id="IPR018094">
    <property type="entry name" value="Thymidylate_kinase"/>
</dbReference>
<dbReference type="FunFam" id="3.40.50.300:FF:000225">
    <property type="entry name" value="Thymidylate kinase"/>
    <property type="match status" value="1"/>
</dbReference>
<gene>
    <name evidence="12" type="primary">tmk</name>
    <name evidence="14" type="ORF">FAA86_21830</name>
</gene>
<dbReference type="PANTHER" id="PTHR10344:SF4">
    <property type="entry name" value="UMP-CMP KINASE 2, MITOCHONDRIAL"/>
    <property type="match status" value="1"/>
</dbReference>
<comment type="caution">
    <text evidence="14">The sequence shown here is derived from an EMBL/GenBank/DDBJ whole genome shotgun (WGS) entry which is preliminary data.</text>
</comment>
<comment type="catalytic activity">
    <reaction evidence="10 12">
        <text>dTMP + ATP = dTDP + ADP</text>
        <dbReference type="Rhea" id="RHEA:13517"/>
        <dbReference type="ChEBI" id="CHEBI:30616"/>
        <dbReference type="ChEBI" id="CHEBI:58369"/>
        <dbReference type="ChEBI" id="CHEBI:63528"/>
        <dbReference type="ChEBI" id="CHEBI:456216"/>
        <dbReference type="EC" id="2.7.4.9"/>
    </reaction>
</comment>
<keyword evidence="8 12" id="KW-0067">ATP-binding</keyword>
<dbReference type="CDD" id="cd01672">
    <property type="entry name" value="TMPK"/>
    <property type="match status" value="1"/>
</dbReference>
<accession>A0A4S8PM07</accession>
<evidence type="ECO:0000256" key="11">
    <source>
        <dbReference type="ARBA" id="ARBA00057735"/>
    </source>
</evidence>
<dbReference type="Gene3D" id="3.40.50.300">
    <property type="entry name" value="P-loop containing nucleotide triphosphate hydrolases"/>
    <property type="match status" value="1"/>
</dbReference>
<feature type="domain" description="Thymidylate kinase-like" evidence="13">
    <location>
        <begin position="11"/>
        <end position="207"/>
    </location>
</feature>
<evidence type="ECO:0000256" key="8">
    <source>
        <dbReference type="ARBA" id="ARBA00022840"/>
    </source>
</evidence>
<dbReference type="InterPro" id="IPR039430">
    <property type="entry name" value="Thymidylate_kin-like_dom"/>
</dbReference>
<reference evidence="14 15" key="1">
    <citation type="submission" date="2019-04" db="EMBL/GenBank/DDBJ databases">
        <title>genome sequence of strain W3.</title>
        <authorList>
            <person name="Gao J."/>
            <person name="Sun J."/>
        </authorList>
    </citation>
    <scope>NUCLEOTIDE SEQUENCE [LARGE SCALE GENOMIC DNA]</scope>
    <source>
        <strain evidence="14 15">W3</strain>
    </source>
</reference>
<dbReference type="GO" id="GO:0005524">
    <property type="term" value="F:ATP binding"/>
    <property type="evidence" value="ECO:0007669"/>
    <property type="project" value="UniProtKB-UniRule"/>
</dbReference>
<dbReference type="PANTHER" id="PTHR10344">
    <property type="entry name" value="THYMIDYLATE KINASE"/>
    <property type="match status" value="1"/>
</dbReference>
<dbReference type="InterPro" id="IPR018095">
    <property type="entry name" value="Thymidylate_kin_CS"/>
</dbReference>
<dbReference type="GO" id="GO:0005829">
    <property type="term" value="C:cytosol"/>
    <property type="evidence" value="ECO:0007669"/>
    <property type="project" value="TreeGrafter"/>
</dbReference>
<evidence type="ECO:0000259" key="13">
    <source>
        <dbReference type="Pfam" id="PF02223"/>
    </source>
</evidence>
<dbReference type="Pfam" id="PF02223">
    <property type="entry name" value="Thymidylate_kin"/>
    <property type="match status" value="1"/>
</dbReference>
<evidence type="ECO:0000256" key="9">
    <source>
        <dbReference type="ARBA" id="ARBA00029962"/>
    </source>
</evidence>
<name>A0A4S8PM07_9HYPH</name>
<dbReference type="EMBL" id="STGU01000019">
    <property type="protein sequence ID" value="THV31727.1"/>
    <property type="molecule type" value="Genomic_DNA"/>
</dbReference>
<organism evidence="14 15">
    <name type="scientific">Rhizobium rosettiformans W3</name>
    <dbReference type="NCBI Taxonomy" id="538378"/>
    <lineage>
        <taxon>Bacteria</taxon>
        <taxon>Pseudomonadati</taxon>
        <taxon>Pseudomonadota</taxon>
        <taxon>Alphaproteobacteria</taxon>
        <taxon>Hyphomicrobiales</taxon>
        <taxon>Rhizobiaceae</taxon>
        <taxon>Rhizobium/Agrobacterium group</taxon>
        <taxon>Rhizobium</taxon>
    </lineage>
</organism>
<dbReference type="NCBIfam" id="TIGR00041">
    <property type="entry name" value="DTMP_kinase"/>
    <property type="match status" value="1"/>
</dbReference>
<dbReference type="GO" id="GO:0006235">
    <property type="term" value="P:dTTP biosynthetic process"/>
    <property type="evidence" value="ECO:0007669"/>
    <property type="project" value="UniProtKB-UniRule"/>
</dbReference>
<dbReference type="SUPFAM" id="SSF52540">
    <property type="entry name" value="P-loop containing nucleoside triphosphate hydrolases"/>
    <property type="match status" value="1"/>
</dbReference>
<evidence type="ECO:0000256" key="3">
    <source>
        <dbReference type="ARBA" id="ARBA00017144"/>
    </source>
</evidence>
<dbReference type="RefSeq" id="WP_136543124.1">
    <property type="nucleotide sequence ID" value="NZ_STGU01000019.1"/>
</dbReference>
<keyword evidence="4 12" id="KW-0808">Transferase</keyword>
<dbReference type="HAMAP" id="MF_00165">
    <property type="entry name" value="Thymidylate_kinase"/>
    <property type="match status" value="1"/>
</dbReference>
<dbReference type="AlphaFoldDB" id="A0A4S8PM07"/>
<comment type="similarity">
    <text evidence="1 12">Belongs to the thymidylate kinase family.</text>
</comment>
<keyword evidence="6 12" id="KW-0547">Nucleotide-binding</keyword>
<dbReference type="GO" id="GO:0006233">
    <property type="term" value="P:dTDP biosynthetic process"/>
    <property type="evidence" value="ECO:0007669"/>
    <property type="project" value="InterPro"/>
</dbReference>
<dbReference type="GO" id="GO:0006227">
    <property type="term" value="P:dUDP biosynthetic process"/>
    <property type="evidence" value="ECO:0007669"/>
    <property type="project" value="TreeGrafter"/>
</dbReference>
<evidence type="ECO:0000256" key="6">
    <source>
        <dbReference type="ARBA" id="ARBA00022741"/>
    </source>
</evidence>
<dbReference type="GO" id="GO:0004798">
    <property type="term" value="F:dTMP kinase activity"/>
    <property type="evidence" value="ECO:0007669"/>
    <property type="project" value="UniProtKB-UniRule"/>
</dbReference>
<dbReference type="PROSITE" id="PS01331">
    <property type="entry name" value="THYMIDYLATE_KINASE"/>
    <property type="match status" value="1"/>
</dbReference>
<evidence type="ECO:0000256" key="1">
    <source>
        <dbReference type="ARBA" id="ARBA00009776"/>
    </source>
</evidence>
<keyword evidence="5 12" id="KW-0545">Nucleotide biosynthesis</keyword>
<dbReference type="EC" id="2.7.4.9" evidence="2 12"/>
<evidence type="ECO:0000256" key="5">
    <source>
        <dbReference type="ARBA" id="ARBA00022727"/>
    </source>
</evidence>
<feature type="binding site" evidence="12">
    <location>
        <begin position="13"/>
        <end position="20"/>
    </location>
    <ligand>
        <name>ATP</name>
        <dbReference type="ChEBI" id="CHEBI:30616"/>
    </ligand>
</feature>
<sequence length="231" mass="25010">MATARGLFVSFEGGEGAGKSTQIRLLADSLREKGHTVITTREPGGSAGAEALRHVLLSGAAEPFGVRMEALLFAAARADHLDCVIRPALARGEIVLCDRFVDSSRVYQGVTGNIEPPLMEALERVSIGKTMPDITLVLDLAAEVGLQRARRRAGALSEATAPDRFEKEKLEVHEKRRQGFLDIANREPERCRVVDASFDVDHIARDILFEVTHALARQAGSAADTEQAARS</sequence>
<protein>
    <recommendedName>
        <fullName evidence="3 12">Thymidylate kinase</fullName>
        <ecNumber evidence="2 12">2.7.4.9</ecNumber>
    </recommendedName>
    <alternativeName>
        <fullName evidence="9 12">dTMP kinase</fullName>
    </alternativeName>
</protein>
<proteinExistence type="inferred from homology"/>
<evidence type="ECO:0000313" key="14">
    <source>
        <dbReference type="EMBL" id="THV31727.1"/>
    </source>
</evidence>
<keyword evidence="7 12" id="KW-0418">Kinase</keyword>
<evidence type="ECO:0000256" key="2">
    <source>
        <dbReference type="ARBA" id="ARBA00012980"/>
    </source>
</evidence>
<evidence type="ECO:0000256" key="10">
    <source>
        <dbReference type="ARBA" id="ARBA00048743"/>
    </source>
</evidence>
<dbReference type="Proteomes" id="UP000307378">
    <property type="component" value="Unassembled WGS sequence"/>
</dbReference>
<evidence type="ECO:0000256" key="7">
    <source>
        <dbReference type="ARBA" id="ARBA00022777"/>
    </source>
</evidence>
<evidence type="ECO:0000313" key="15">
    <source>
        <dbReference type="Proteomes" id="UP000307378"/>
    </source>
</evidence>